<reference evidence="10" key="1">
    <citation type="journal article" date="2020" name="Stud. Mycol.">
        <title>101 Dothideomycetes genomes: a test case for predicting lifestyles and emergence of pathogens.</title>
        <authorList>
            <person name="Haridas S."/>
            <person name="Albert R."/>
            <person name="Binder M."/>
            <person name="Bloem J."/>
            <person name="Labutti K."/>
            <person name="Salamov A."/>
            <person name="Andreopoulos B."/>
            <person name="Baker S."/>
            <person name="Barry K."/>
            <person name="Bills G."/>
            <person name="Bluhm B."/>
            <person name="Cannon C."/>
            <person name="Castanera R."/>
            <person name="Culley D."/>
            <person name="Daum C."/>
            <person name="Ezra D."/>
            <person name="Gonzalez J."/>
            <person name="Henrissat B."/>
            <person name="Kuo A."/>
            <person name="Liang C."/>
            <person name="Lipzen A."/>
            <person name="Lutzoni F."/>
            <person name="Magnuson J."/>
            <person name="Mondo S."/>
            <person name="Nolan M."/>
            <person name="Ohm R."/>
            <person name="Pangilinan J."/>
            <person name="Park H.-J."/>
            <person name="Ramirez L."/>
            <person name="Alfaro M."/>
            <person name="Sun H."/>
            <person name="Tritt A."/>
            <person name="Yoshinaga Y."/>
            <person name="Zwiers L.-H."/>
            <person name="Turgeon B."/>
            <person name="Goodwin S."/>
            <person name="Spatafora J."/>
            <person name="Crous P."/>
            <person name="Grigoriev I."/>
        </authorList>
    </citation>
    <scope>NUCLEOTIDE SEQUENCE</scope>
    <source>
        <strain evidence="10">ATCC 36951</strain>
    </source>
</reference>
<organism evidence="10 11">
    <name type="scientific">Zasmidium cellare ATCC 36951</name>
    <dbReference type="NCBI Taxonomy" id="1080233"/>
    <lineage>
        <taxon>Eukaryota</taxon>
        <taxon>Fungi</taxon>
        <taxon>Dikarya</taxon>
        <taxon>Ascomycota</taxon>
        <taxon>Pezizomycotina</taxon>
        <taxon>Dothideomycetes</taxon>
        <taxon>Dothideomycetidae</taxon>
        <taxon>Mycosphaerellales</taxon>
        <taxon>Mycosphaerellaceae</taxon>
        <taxon>Zasmidium</taxon>
    </lineage>
</organism>
<dbReference type="EMBL" id="ML993594">
    <property type="protein sequence ID" value="KAF2167203.1"/>
    <property type="molecule type" value="Genomic_DNA"/>
</dbReference>
<dbReference type="Gene3D" id="1.10.489.10">
    <property type="entry name" value="Chloroperoxidase-like"/>
    <property type="match status" value="1"/>
</dbReference>
<dbReference type="PANTHER" id="PTHR33577">
    <property type="entry name" value="STERIGMATOCYSTIN BIOSYNTHESIS PEROXIDASE STCC-RELATED"/>
    <property type="match status" value="1"/>
</dbReference>
<protein>
    <recommendedName>
        <fullName evidence="9">Heme haloperoxidase family profile domain-containing protein</fullName>
    </recommendedName>
</protein>
<dbReference type="InterPro" id="IPR036851">
    <property type="entry name" value="Chloroperoxidase-like_sf"/>
</dbReference>
<evidence type="ECO:0000256" key="5">
    <source>
        <dbReference type="ARBA" id="ARBA00023002"/>
    </source>
</evidence>
<keyword evidence="6" id="KW-0408">Iron</keyword>
<sequence length="298" mass="32431">MARITTVGSLLVATASAQLLNIPALLGSLGPAPEDDPRFTNWQAPGPNDVRSPCPGLNTLANHGFIHHDGRNMTLPHLLTGLAEGLNMGADFTVLIGGAGLLSSPDPLGGAFDLNDLDQHNFPIEHDASLSRQDAYFDDDHTFYDPYWQDVLAYFQNGQTALKPAAEAIANRTRDSEAINPTFTYGFREFIFRYGETAIYLQSMGGSDADGVTRVDWVRSLFEQERLPYNLGWRPRAEPITIPSLGQMVFELFTVSPEAVPEGKKIFADSYKDVFEVLVGGSEVLNNITDGLAAAVGL</sequence>
<gene>
    <name evidence="10" type="ORF">M409DRAFT_22631</name>
</gene>
<evidence type="ECO:0000313" key="11">
    <source>
        <dbReference type="Proteomes" id="UP000799537"/>
    </source>
</evidence>
<evidence type="ECO:0000256" key="6">
    <source>
        <dbReference type="ARBA" id="ARBA00023004"/>
    </source>
</evidence>
<dbReference type="InterPro" id="IPR000028">
    <property type="entry name" value="Chloroperoxidase"/>
</dbReference>
<evidence type="ECO:0000256" key="7">
    <source>
        <dbReference type="ARBA" id="ARBA00025795"/>
    </source>
</evidence>
<dbReference type="PANTHER" id="PTHR33577:SF9">
    <property type="entry name" value="PEROXIDASE STCC"/>
    <property type="match status" value="1"/>
</dbReference>
<dbReference type="RefSeq" id="XP_033668092.1">
    <property type="nucleotide sequence ID" value="XM_033806423.1"/>
</dbReference>
<accession>A0A6A6CKR6</accession>
<dbReference type="GO" id="GO:0046872">
    <property type="term" value="F:metal ion binding"/>
    <property type="evidence" value="ECO:0007669"/>
    <property type="project" value="UniProtKB-KW"/>
</dbReference>
<dbReference type="PROSITE" id="PS51405">
    <property type="entry name" value="HEME_HALOPEROXIDASE"/>
    <property type="match status" value="1"/>
</dbReference>
<dbReference type="GeneID" id="54559695"/>
<keyword evidence="5" id="KW-0560">Oxidoreductase</keyword>
<evidence type="ECO:0000256" key="2">
    <source>
        <dbReference type="ARBA" id="ARBA00022559"/>
    </source>
</evidence>
<keyword evidence="11" id="KW-1185">Reference proteome</keyword>
<dbReference type="AlphaFoldDB" id="A0A6A6CKR6"/>
<comment type="cofactor">
    <cofactor evidence="1">
        <name>heme b</name>
        <dbReference type="ChEBI" id="CHEBI:60344"/>
    </cofactor>
</comment>
<evidence type="ECO:0000256" key="1">
    <source>
        <dbReference type="ARBA" id="ARBA00001970"/>
    </source>
</evidence>
<keyword evidence="3" id="KW-0349">Heme</keyword>
<proteinExistence type="inferred from homology"/>
<evidence type="ECO:0000256" key="8">
    <source>
        <dbReference type="SAM" id="SignalP"/>
    </source>
</evidence>
<name>A0A6A6CKR6_ZASCE</name>
<feature type="signal peptide" evidence="8">
    <location>
        <begin position="1"/>
        <end position="17"/>
    </location>
</feature>
<keyword evidence="8" id="KW-0732">Signal</keyword>
<keyword evidence="2" id="KW-0575">Peroxidase</keyword>
<evidence type="ECO:0000259" key="9">
    <source>
        <dbReference type="PROSITE" id="PS51405"/>
    </source>
</evidence>
<dbReference type="OrthoDB" id="407298at2759"/>
<evidence type="ECO:0000256" key="3">
    <source>
        <dbReference type="ARBA" id="ARBA00022617"/>
    </source>
</evidence>
<dbReference type="Pfam" id="PF01328">
    <property type="entry name" value="Peroxidase_2"/>
    <property type="match status" value="1"/>
</dbReference>
<evidence type="ECO:0000313" key="10">
    <source>
        <dbReference type="EMBL" id="KAF2167203.1"/>
    </source>
</evidence>
<feature type="chain" id="PRO_5025331654" description="Heme haloperoxidase family profile domain-containing protein" evidence="8">
    <location>
        <begin position="18"/>
        <end position="298"/>
    </location>
</feature>
<dbReference type="GO" id="GO:0004601">
    <property type="term" value="F:peroxidase activity"/>
    <property type="evidence" value="ECO:0007669"/>
    <property type="project" value="UniProtKB-KW"/>
</dbReference>
<evidence type="ECO:0000256" key="4">
    <source>
        <dbReference type="ARBA" id="ARBA00022723"/>
    </source>
</evidence>
<keyword evidence="4" id="KW-0479">Metal-binding</keyword>
<dbReference type="Proteomes" id="UP000799537">
    <property type="component" value="Unassembled WGS sequence"/>
</dbReference>
<feature type="domain" description="Heme haloperoxidase family profile" evidence="9">
    <location>
        <begin position="38"/>
        <end position="247"/>
    </location>
</feature>
<comment type="similarity">
    <text evidence="7">Belongs to the chloroperoxidase family.</text>
</comment>
<dbReference type="SUPFAM" id="SSF47571">
    <property type="entry name" value="Cloroperoxidase"/>
    <property type="match status" value="1"/>
</dbReference>